<dbReference type="Proteomes" id="UP001307705">
    <property type="component" value="Unassembled WGS sequence"/>
</dbReference>
<dbReference type="InterPro" id="IPR001173">
    <property type="entry name" value="Glyco_trans_2-like"/>
</dbReference>
<dbReference type="CDD" id="cd00761">
    <property type="entry name" value="Glyco_tranf_GTA_type"/>
    <property type="match status" value="1"/>
</dbReference>
<dbReference type="InterPro" id="IPR050834">
    <property type="entry name" value="Glycosyltransf_2"/>
</dbReference>
<gene>
    <name evidence="2" type="ORF">Ataiwa_39980</name>
</gene>
<dbReference type="Gene3D" id="3.90.550.10">
    <property type="entry name" value="Spore Coat Polysaccharide Biosynthesis Protein SpsA, Chain A"/>
    <property type="match status" value="1"/>
</dbReference>
<sequence>MMNVSAIVPIYNSVNTLKKAIQSLLIQPEIDEIFIVDDGSSDGSFELAKELESRYALINVLTHEKRKNKGAAASRNLGLKHCKNEWVQFLDADDELLPNKISINIKSLSSDCSFLVGNSIFNKGGKIYKRHYWINTSIGLLVTRLGVTSSNLWCKSSLNQIGGWNEDLSSSQEYDLMLRLIKLNLKVSFCADYLSIIHELPSSISRNKSLNNERLVNSIRFRESVKEYLIRENQFGFLEKMYYHGVLGSICRKYNLTLTYSIFFYYLFKIYKSFSDRILSPEYTIN</sequence>
<evidence type="ECO:0000313" key="3">
    <source>
        <dbReference type="Proteomes" id="UP001307705"/>
    </source>
</evidence>
<dbReference type="RefSeq" id="WP_338230678.1">
    <property type="nucleotide sequence ID" value="NZ_BTPE01000025.1"/>
</dbReference>
<name>A0ABQ6Q815_9BACT</name>
<dbReference type="PANTHER" id="PTHR43685:SF2">
    <property type="entry name" value="GLYCOSYLTRANSFERASE 2-LIKE DOMAIN-CONTAINING PROTEIN"/>
    <property type="match status" value="1"/>
</dbReference>
<keyword evidence="3" id="KW-1185">Reference proteome</keyword>
<organism evidence="2 3">
    <name type="scientific">Algoriphagus taiwanensis</name>
    <dbReference type="NCBI Taxonomy" id="1445656"/>
    <lineage>
        <taxon>Bacteria</taxon>
        <taxon>Pseudomonadati</taxon>
        <taxon>Bacteroidota</taxon>
        <taxon>Cytophagia</taxon>
        <taxon>Cytophagales</taxon>
        <taxon>Cyclobacteriaceae</taxon>
        <taxon>Algoriphagus</taxon>
    </lineage>
</organism>
<dbReference type="PANTHER" id="PTHR43685">
    <property type="entry name" value="GLYCOSYLTRANSFERASE"/>
    <property type="match status" value="1"/>
</dbReference>
<dbReference type="Pfam" id="PF00535">
    <property type="entry name" value="Glycos_transf_2"/>
    <property type="match status" value="1"/>
</dbReference>
<comment type="caution">
    <text evidence="2">The sequence shown here is derived from an EMBL/GenBank/DDBJ whole genome shotgun (WGS) entry which is preliminary data.</text>
</comment>
<protein>
    <recommendedName>
        <fullName evidence="1">Glycosyltransferase 2-like domain-containing protein</fullName>
    </recommendedName>
</protein>
<dbReference type="EMBL" id="BTPE01000025">
    <property type="protein sequence ID" value="GMQ35725.1"/>
    <property type="molecule type" value="Genomic_DNA"/>
</dbReference>
<accession>A0ABQ6Q815</accession>
<dbReference type="SUPFAM" id="SSF53448">
    <property type="entry name" value="Nucleotide-diphospho-sugar transferases"/>
    <property type="match status" value="1"/>
</dbReference>
<evidence type="ECO:0000313" key="2">
    <source>
        <dbReference type="EMBL" id="GMQ35725.1"/>
    </source>
</evidence>
<dbReference type="InterPro" id="IPR029044">
    <property type="entry name" value="Nucleotide-diphossugar_trans"/>
</dbReference>
<evidence type="ECO:0000259" key="1">
    <source>
        <dbReference type="Pfam" id="PF00535"/>
    </source>
</evidence>
<feature type="domain" description="Glycosyltransferase 2-like" evidence="1">
    <location>
        <begin position="5"/>
        <end position="132"/>
    </location>
</feature>
<reference evidence="2 3" key="1">
    <citation type="submission" date="2023-08" db="EMBL/GenBank/DDBJ databases">
        <title>Draft genome sequence of Algoriphagus taiwanensis.</title>
        <authorList>
            <person name="Takatani N."/>
            <person name="Hosokawa M."/>
            <person name="Sawabe T."/>
        </authorList>
    </citation>
    <scope>NUCLEOTIDE SEQUENCE [LARGE SCALE GENOMIC DNA]</scope>
    <source>
        <strain evidence="2 3">JCM 19755</strain>
    </source>
</reference>
<proteinExistence type="predicted"/>